<keyword evidence="2" id="KW-0808">Transferase</keyword>
<dbReference type="STRING" id="27342.A0A0H2RZA0"/>
<keyword evidence="3" id="KW-1185">Reference proteome</keyword>
<dbReference type="PANTHER" id="PTHR48228">
    <property type="entry name" value="SUCCINYL-COA--D-CITRAMALATE COA-TRANSFERASE"/>
    <property type="match status" value="1"/>
</dbReference>
<dbReference type="InterPro" id="IPR023606">
    <property type="entry name" value="CoA-Trfase_III_dom_1_sf"/>
</dbReference>
<comment type="similarity">
    <text evidence="1">Belongs to the CoA-transferase III family.</text>
</comment>
<dbReference type="InterPro" id="IPR003673">
    <property type="entry name" value="CoA-Trfase_fam_III"/>
</dbReference>
<accession>A0A0H2RZA0</accession>
<protein>
    <submittedName>
        <fullName evidence="2">CoA-transferase family III</fullName>
    </submittedName>
</protein>
<dbReference type="GO" id="GO:0016740">
    <property type="term" value="F:transferase activity"/>
    <property type="evidence" value="ECO:0007669"/>
    <property type="project" value="UniProtKB-KW"/>
</dbReference>
<dbReference type="Gene3D" id="3.40.50.10540">
    <property type="entry name" value="Crotonobetainyl-coa:carnitine coa-transferase, domain 1"/>
    <property type="match status" value="1"/>
</dbReference>
<dbReference type="PANTHER" id="PTHR48228:SF5">
    <property type="entry name" value="ALPHA-METHYLACYL-COA RACEMASE"/>
    <property type="match status" value="1"/>
</dbReference>
<organism evidence="2 3">
    <name type="scientific">Schizopora paradoxa</name>
    <dbReference type="NCBI Taxonomy" id="27342"/>
    <lineage>
        <taxon>Eukaryota</taxon>
        <taxon>Fungi</taxon>
        <taxon>Dikarya</taxon>
        <taxon>Basidiomycota</taxon>
        <taxon>Agaricomycotina</taxon>
        <taxon>Agaricomycetes</taxon>
        <taxon>Hymenochaetales</taxon>
        <taxon>Schizoporaceae</taxon>
        <taxon>Schizopora</taxon>
    </lineage>
</organism>
<dbReference type="InParanoid" id="A0A0H2RZA0"/>
<evidence type="ECO:0000256" key="1">
    <source>
        <dbReference type="ARBA" id="ARBA00008383"/>
    </source>
</evidence>
<dbReference type="InterPro" id="IPR044855">
    <property type="entry name" value="CoA-Trfase_III_dom3_sf"/>
</dbReference>
<dbReference type="EMBL" id="KQ085905">
    <property type="protein sequence ID" value="KLO17395.1"/>
    <property type="molecule type" value="Genomic_DNA"/>
</dbReference>
<dbReference type="AlphaFoldDB" id="A0A0H2RZA0"/>
<dbReference type="Proteomes" id="UP000053477">
    <property type="component" value="Unassembled WGS sequence"/>
</dbReference>
<proteinExistence type="inferred from homology"/>
<name>A0A0H2RZA0_9AGAM</name>
<dbReference type="InterPro" id="IPR050509">
    <property type="entry name" value="CoA-transferase_III"/>
</dbReference>
<evidence type="ECO:0000313" key="3">
    <source>
        <dbReference type="Proteomes" id="UP000053477"/>
    </source>
</evidence>
<dbReference type="Gene3D" id="3.30.1540.10">
    <property type="entry name" value="formyl-coa transferase, domain 3"/>
    <property type="match status" value="1"/>
</dbReference>
<reference evidence="2 3" key="1">
    <citation type="submission" date="2015-04" db="EMBL/GenBank/DDBJ databases">
        <title>Complete genome sequence of Schizopora paradoxa KUC8140, a cosmopolitan wood degrader in East Asia.</title>
        <authorList>
            <consortium name="DOE Joint Genome Institute"/>
            <person name="Min B."/>
            <person name="Park H."/>
            <person name="Jang Y."/>
            <person name="Kim J.-J."/>
            <person name="Kim K.H."/>
            <person name="Pangilinan J."/>
            <person name="Lipzen A."/>
            <person name="Riley R."/>
            <person name="Grigoriev I.V."/>
            <person name="Spatafora J.W."/>
            <person name="Choi I.-G."/>
        </authorList>
    </citation>
    <scope>NUCLEOTIDE SEQUENCE [LARGE SCALE GENOMIC DNA]</scope>
    <source>
        <strain evidence="2 3">KUC8140</strain>
    </source>
</reference>
<dbReference type="OrthoDB" id="16747at2759"/>
<sequence length="405" mass="43690">MSSTMPLNGLKVIEFAGLAPGPFCGMVLADWGASVIRIDRVGTSNAPTRDVLCRGKRSLAVNLRDPDGQKLMKTLISESHVLIDPYRPGTLEKLGLGPDVFLGNGGVNERLIYARLSGFPIHGRQKDMAGHDINYIAQSGILSMLPGTADKPTFPLNLLADFGGGGMMCALGILLALISRGTSSSGKGQVVQTDMVSGTRYLSSFPLIQALLPQAAQTAFGLGDARGTKLIDGGAPFYQIYTCKDGKWMSVGCLEPQFYRTFLELFLNALPPDFINAHGGWRPHPSSQGDVVEWPRLRDFLEAGFRLKTRDEWDEIFQGTDACTVPVLTPEEAGAAARSAIPLPHPELSATRSRVVNPQWNADSVPVLIPGEHSEEILREMNLGSQFNSLLSKGIVDTASTKSKL</sequence>
<dbReference type="SUPFAM" id="SSF89796">
    <property type="entry name" value="CoA-transferase family III (CaiB/BaiF)"/>
    <property type="match status" value="1"/>
</dbReference>
<gene>
    <name evidence="2" type="ORF">SCHPADRAFT_925877</name>
</gene>
<dbReference type="Pfam" id="PF02515">
    <property type="entry name" value="CoA_transf_3"/>
    <property type="match status" value="1"/>
</dbReference>
<evidence type="ECO:0000313" key="2">
    <source>
        <dbReference type="EMBL" id="KLO17395.1"/>
    </source>
</evidence>